<accession>A0A7G9YCC8</accession>
<reference evidence="1" key="1">
    <citation type="submission" date="2020-06" db="EMBL/GenBank/DDBJ databases">
        <title>Unique genomic features of the anaerobic methanotrophic archaea.</title>
        <authorList>
            <person name="Chadwick G.L."/>
            <person name="Skennerton C.T."/>
            <person name="Laso-Perez R."/>
            <person name="Leu A.O."/>
            <person name="Speth D.R."/>
            <person name="Yu H."/>
            <person name="Morgan-Lang C."/>
            <person name="Hatzenpichler R."/>
            <person name="Goudeau D."/>
            <person name="Malmstrom R."/>
            <person name="Brazelton W.J."/>
            <person name="Woyke T."/>
            <person name="Hallam S.J."/>
            <person name="Tyson G.W."/>
            <person name="Wegener G."/>
            <person name="Boetius A."/>
            <person name="Orphan V."/>
        </authorList>
    </citation>
    <scope>NUCLEOTIDE SEQUENCE</scope>
</reference>
<sequence>MTINILEKVSDAFQRDKLIVGLVNCHRPDTAAVLHRCGDVWWKLSHVACVAMRTRLDLCLMFRYFNFHGWNVKDLPLLVVIRFDIFESCAAHGASIRNVHFYMIRLFNRFQCATNMPLLPTVLLVARQPHGFWCGGSF</sequence>
<name>A0A7G9YCC8_9EURY</name>
<organism evidence="1">
    <name type="scientific">Candidatus Methanogaster sp. ANME-2c ERB4</name>
    <dbReference type="NCBI Taxonomy" id="2759911"/>
    <lineage>
        <taxon>Archaea</taxon>
        <taxon>Methanobacteriati</taxon>
        <taxon>Methanobacteriota</taxon>
        <taxon>Stenosarchaea group</taxon>
        <taxon>Methanomicrobia</taxon>
        <taxon>Methanosarcinales</taxon>
        <taxon>ANME-2 cluster</taxon>
        <taxon>Candidatus Methanogasteraceae</taxon>
        <taxon>Candidatus Methanogaster</taxon>
    </lineage>
</organism>
<dbReference type="AlphaFoldDB" id="A0A7G9YCC8"/>
<dbReference type="EMBL" id="MT631139">
    <property type="protein sequence ID" value="QNO45662.1"/>
    <property type="molecule type" value="Genomic_DNA"/>
</dbReference>
<gene>
    <name evidence="1" type="ORF">KOOHPBNJ_00002</name>
</gene>
<protein>
    <submittedName>
        <fullName evidence="1">Uncharacterized protein</fullName>
    </submittedName>
</protein>
<proteinExistence type="predicted"/>
<evidence type="ECO:0000313" key="1">
    <source>
        <dbReference type="EMBL" id="QNO45662.1"/>
    </source>
</evidence>